<dbReference type="Proteomes" id="UP001151760">
    <property type="component" value="Unassembled WGS sequence"/>
</dbReference>
<sequence>MAISVDRIHQQYHKENVADFDFDVVGLVVATMIDGGGSDEESKEFQKLSLTHVPQVPKKESMEFQKLSLTDSMPPQPQVPKSGKPLEQKPAGDFLYQNITNCLAPETFSPYLTYLNNRPKVVMILDEKPKENSPTTSTYSPSNPDWAHKWVFELPKTYEEYVALKSSQVPSFFASFISDE</sequence>
<reference evidence="1" key="2">
    <citation type="submission" date="2022-01" db="EMBL/GenBank/DDBJ databases">
        <authorList>
            <person name="Yamashiro T."/>
            <person name="Shiraishi A."/>
            <person name="Satake H."/>
            <person name="Nakayama K."/>
        </authorList>
    </citation>
    <scope>NUCLEOTIDE SEQUENCE</scope>
</reference>
<evidence type="ECO:0000313" key="2">
    <source>
        <dbReference type="Proteomes" id="UP001151760"/>
    </source>
</evidence>
<organism evidence="1 2">
    <name type="scientific">Tanacetum coccineum</name>
    <dbReference type="NCBI Taxonomy" id="301880"/>
    <lineage>
        <taxon>Eukaryota</taxon>
        <taxon>Viridiplantae</taxon>
        <taxon>Streptophyta</taxon>
        <taxon>Embryophyta</taxon>
        <taxon>Tracheophyta</taxon>
        <taxon>Spermatophyta</taxon>
        <taxon>Magnoliopsida</taxon>
        <taxon>eudicotyledons</taxon>
        <taxon>Gunneridae</taxon>
        <taxon>Pentapetalae</taxon>
        <taxon>asterids</taxon>
        <taxon>campanulids</taxon>
        <taxon>Asterales</taxon>
        <taxon>Asteraceae</taxon>
        <taxon>Asteroideae</taxon>
        <taxon>Anthemideae</taxon>
        <taxon>Anthemidinae</taxon>
        <taxon>Tanacetum</taxon>
    </lineage>
</organism>
<accession>A0ABQ4XGE1</accession>
<comment type="caution">
    <text evidence="1">The sequence shown here is derived from an EMBL/GenBank/DDBJ whole genome shotgun (WGS) entry which is preliminary data.</text>
</comment>
<evidence type="ECO:0000313" key="1">
    <source>
        <dbReference type="EMBL" id="GJS64115.1"/>
    </source>
</evidence>
<proteinExistence type="predicted"/>
<protein>
    <submittedName>
        <fullName evidence="1">Uncharacterized protein</fullName>
    </submittedName>
</protein>
<keyword evidence="2" id="KW-1185">Reference proteome</keyword>
<dbReference type="EMBL" id="BQNB010009480">
    <property type="protein sequence ID" value="GJS64115.1"/>
    <property type="molecule type" value="Genomic_DNA"/>
</dbReference>
<name>A0ABQ4XGE1_9ASTR</name>
<gene>
    <name evidence="1" type="ORF">Tco_0678679</name>
</gene>
<reference evidence="1" key="1">
    <citation type="journal article" date="2022" name="Int. J. Mol. Sci.">
        <title>Draft Genome of Tanacetum Coccineum: Genomic Comparison of Closely Related Tanacetum-Family Plants.</title>
        <authorList>
            <person name="Yamashiro T."/>
            <person name="Shiraishi A."/>
            <person name="Nakayama K."/>
            <person name="Satake H."/>
        </authorList>
    </citation>
    <scope>NUCLEOTIDE SEQUENCE</scope>
</reference>